<dbReference type="Gene3D" id="2.40.70.10">
    <property type="entry name" value="Acid Proteases"/>
    <property type="match status" value="1"/>
</dbReference>
<evidence type="ECO:0000256" key="1">
    <source>
        <dbReference type="ARBA" id="ARBA00022679"/>
    </source>
</evidence>
<evidence type="ECO:0000256" key="3">
    <source>
        <dbReference type="ARBA" id="ARBA00022722"/>
    </source>
</evidence>
<dbReference type="PANTHER" id="PTHR47331:SF1">
    <property type="entry name" value="GAG-LIKE PROTEIN"/>
    <property type="match status" value="1"/>
</dbReference>
<evidence type="ECO:0000256" key="4">
    <source>
        <dbReference type="ARBA" id="ARBA00022759"/>
    </source>
</evidence>
<evidence type="ECO:0000256" key="6">
    <source>
        <dbReference type="ARBA" id="ARBA00022918"/>
    </source>
</evidence>
<evidence type="ECO:0000256" key="5">
    <source>
        <dbReference type="ARBA" id="ARBA00022801"/>
    </source>
</evidence>
<proteinExistence type="predicted"/>
<feature type="compositionally biased region" description="Polar residues" evidence="7">
    <location>
        <begin position="1813"/>
        <end position="1823"/>
    </location>
</feature>
<dbReference type="Gene3D" id="3.30.420.10">
    <property type="entry name" value="Ribonuclease H-like superfamily/Ribonuclease H"/>
    <property type="match status" value="1"/>
</dbReference>
<dbReference type="InterPro" id="IPR036397">
    <property type="entry name" value="RNaseH_sf"/>
</dbReference>
<dbReference type="Pfam" id="PF13650">
    <property type="entry name" value="Asp_protease_2"/>
    <property type="match status" value="1"/>
</dbReference>
<feature type="region of interest" description="Disordered" evidence="7">
    <location>
        <begin position="450"/>
        <end position="482"/>
    </location>
</feature>
<evidence type="ECO:0000256" key="7">
    <source>
        <dbReference type="SAM" id="MobiDB-lite"/>
    </source>
</evidence>
<evidence type="ECO:0000259" key="9">
    <source>
        <dbReference type="PROSITE" id="PS50994"/>
    </source>
</evidence>
<dbReference type="InterPro" id="IPR008042">
    <property type="entry name" value="Retrotrans_Pao"/>
</dbReference>
<evidence type="ECO:0000313" key="10">
    <source>
        <dbReference type="EnsemblMetazoa" id="AALFPA23_007645.P10225"/>
    </source>
</evidence>
<dbReference type="InterPro" id="IPR041588">
    <property type="entry name" value="Integrase_H2C2"/>
</dbReference>
<accession>A0ABM1YBQ0</accession>
<feature type="compositionally biased region" description="Basic and acidic residues" evidence="7">
    <location>
        <begin position="450"/>
        <end position="466"/>
    </location>
</feature>
<dbReference type="SUPFAM" id="SSF56672">
    <property type="entry name" value="DNA/RNA polymerases"/>
    <property type="match status" value="1"/>
</dbReference>
<dbReference type="InterPro" id="IPR012337">
    <property type="entry name" value="RNaseH-like_sf"/>
</dbReference>
<keyword evidence="3" id="KW-0540">Nuclease</keyword>
<reference evidence="10" key="2">
    <citation type="submission" date="2025-05" db="UniProtKB">
        <authorList>
            <consortium name="EnsemblMetazoa"/>
        </authorList>
    </citation>
    <scope>IDENTIFICATION</scope>
    <source>
        <strain evidence="10">Foshan</strain>
    </source>
</reference>
<dbReference type="Proteomes" id="UP000069940">
    <property type="component" value="Unassembled WGS sequence"/>
</dbReference>
<dbReference type="Pfam" id="PF18701">
    <property type="entry name" value="DUF5641"/>
    <property type="match status" value="1"/>
</dbReference>
<dbReference type="PROSITE" id="PS50994">
    <property type="entry name" value="INTEGRASE"/>
    <property type="match status" value="1"/>
</dbReference>
<dbReference type="PANTHER" id="PTHR47331">
    <property type="entry name" value="PHD-TYPE DOMAIN-CONTAINING PROTEIN"/>
    <property type="match status" value="1"/>
</dbReference>
<dbReference type="CDD" id="cd01644">
    <property type="entry name" value="RT_pepA17"/>
    <property type="match status" value="1"/>
</dbReference>
<dbReference type="RefSeq" id="XP_062715743.1">
    <property type="nucleotide sequence ID" value="XM_062859759.1"/>
</dbReference>
<dbReference type="PROSITE" id="PS00141">
    <property type="entry name" value="ASP_PROTEASE"/>
    <property type="match status" value="1"/>
</dbReference>
<reference evidence="11" key="1">
    <citation type="journal article" date="2015" name="Proc. Natl. Acad. Sci. U.S.A.">
        <title>Genome sequence of the Asian Tiger mosquito, Aedes albopictus, reveals insights into its biology, genetics, and evolution.</title>
        <authorList>
            <person name="Chen X.G."/>
            <person name="Jiang X."/>
            <person name="Gu J."/>
            <person name="Xu M."/>
            <person name="Wu Y."/>
            <person name="Deng Y."/>
            <person name="Zhang C."/>
            <person name="Bonizzoni M."/>
            <person name="Dermauw W."/>
            <person name="Vontas J."/>
            <person name="Armbruster P."/>
            <person name="Huang X."/>
            <person name="Yang Y."/>
            <person name="Zhang H."/>
            <person name="He W."/>
            <person name="Peng H."/>
            <person name="Liu Y."/>
            <person name="Wu K."/>
            <person name="Chen J."/>
            <person name="Lirakis M."/>
            <person name="Topalis P."/>
            <person name="Van Leeuwen T."/>
            <person name="Hall A.B."/>
            <person name="Jiang X."/>
            <person name="Thorpe C."/>
            <person name="Mueller R.L."/>
            <person name="Sun C."/>
            <person name="Waterhouse R.M."/>
            <person name="Yan G."/>
            <person name="Tu Z.J."/>
            <person name="Fang X."/>
            <person name="James A.A."/>
        </authorList>
    </citation>
    <scope>NUCLEOTIDE SEQUENCE [LARGE SCALE GENOMIC DNA]</scope>
    <source>
        <strain evidence="11">Foshan</strain>
    </source>
</reference>
<dbReference type="SUPFAM" id="SSF50630">
    <property type="entry name" value="Acid proteases"/>
    <property type="match status" value="1"/>
</dbReference>
<keyword evidence="4" id="KW-0255">Endonuclease</keyword>
<name>A0ABM1YBQ0_AEDAL</name>
<feature type="domain" description="Peptidase A2" evidence="8">
    <location>
        <begin position="510"/>
        <end position="547"/>
    </location>
</feature>
<feature type="region of interest" description="Disordered" evidence="7">
    <location>
        <begin position="16"/>
        <end position="37"/>
    </location>
</feature>
<keyword evidence="6" id="KW-0695">RNA-directed DNA polymerase</keyword>
<dbReference type="InterPro" id="IPR005312">
    <property type="entry name" value="DUF1759"/>
</dbReference>
<evidence type="ECO:0008006" key="12">
    <source>
        <dbReference type="Google" id="ProtNLM"/>
    </source>
</evidence>
<dbReference type="Pfam" id="PF17921">
    <property type="entry name" value="Integrase_H2C2"/>
    <property type="match status" value="1"/>
</dbReference>
<dbReference type="SUPFAM" id="SSF53098">
    <property type="entry name" value="Ribonuclease H-like"/>
    <property type="match status" value="1"/>
</dbReference>
<evidence type="ECO:0000256" key="2">
    <source>
        <dbReference type="ARBA" id="ARBA00022695"/>
    </source>
</evidence>
<keyword evidence="2" id="KW-0548">Nucleotidyltransferase</keyword>
<dbReference type="InterPro" id="IPR043502">
    <property type="entry name" value="DNA/RNA_pol_sf"/>
</dbReference>
<dbReference type="GeneID" id="134291685"/>
<dbReference type="Pfam" id="PF05380">
    <property type="entry name" value="Peptidase_A17"/>
    <property type="match status" value="1"/>
</dbReference>
<dbReference type="InterPro" id="IPR001969">
    <property type="entry name" value="Aspartic_peptidase_AS"/>
</dbReference>
<dbReference type="CDD" id="cd00303">
    <property type="entry name" value="retropepsin_like"/>
    <property type="match status" value="1"/>
</dbReference>
<protein>
    <recommendedName>
        <fullName evidence="12">Endonuclease</fullName>
    </recommendedName>
</protein>
<evidence type="ECO:0000259" key="8">
    <source>
        <dbReference type="PROSITE" id="PS50175"/>
    </source>
</evidence>
<dbReference type="InterPro" id="IPR021109">
    <property type="entry name" value="Peptidase_aspartic_dom_sf"/>
</dbReference>
<keyword evidence="11" id="KW-1185">Reference proteome</keyword>
<keyword evidence="1" id="KW-0808">Transferase</keyword>
<feature type="domain" description="Integrase catalytic" evidence="9">
    <location>
        <begin position="1464"/>
        <end position="1657"/>
    </location>
</feature>
<dbReference type="InterPro" id="IPR040676">
    <property type="entry name" value="DUF5641"/>
</dbReference>
<dbReference type="EnsemblMetazoa" id="AALFPA23_007645.R10225">
    <property type="protein sequence ID" value="AALFPA23_007645.P10225"/>
    <property type="gene ID" value="AALFPA23_007645"/>
</dbReference>
<dbReference type="InterPro" id="IPR001995">
    <property type="entry name" value="Peptidase_A2_cat"/>
</dbReference>
<dbReference type="Gene3D" id="1.10.340.70">
    <property type="match status" value="1"/>
</dbReference>
<sequence>MKAAACEAARALTPINASESSSTTDAALTHSPEPTKPKLPVLREIRECEPSSRSEFIRRSVAQRNVNRILTTLKQAEEEEREPTPAQVKVFQRSVETEKAEFIRLHQEIVAQSPADKRDEQDDPYLQFMHLYEEVSVLLESWNEKLTAPPTQQQPCVTTNQQPIVVQSQSFRAPLPTFDGRYEAWPRFKAMFQNLMQRSSDSDAVKLYHLENSLKGDATGVIDLETLQNNNYQRAWDILEERFGNKRLILESHILGLLNMKRMAKKSSKDLRSLIDECTRHVENLVKLGQPLLGMSELLVVTVLTRALDDQTRELWEASIDQTELPEYEQTIEFLKQRCVILERCEKSAPIVSPNPKLNQKPPGSKLVPSKTSHAAAVTSEYMCDFCSGQHQNYKCSNFLKMSVDQRQAKVKEVNLCFNCLRKGHRGAACSSDKSCSKCSKKHHTLLHFEREKPEVKPTDAPKTPEGKPVPAVQPVNTSCSSSIPPPGKQVFLMTAMVNLTAKNGQVHRVRALLDSGSQINIISESVVQRLKLPKQPANVPVIGVGGNKSKMHHKVVVRMTSNYSDYAVNVECLTTPKVAGTVPPVSVNIDKWNIPPGILLADAAFHCPNEIEMLIGAGLFFDVLKQGQIKLSSTLPTLYETQFGWVVAGTLDDQDDDHPVCANIVVNDGLEECLKRFFDQEEIVEPAMTSTEEERFEEHFKRTYRRDDTGRFVVQLPFRDSVSQLSNSRSLAMKRFLLLEKRLAKNPELKDQYTEFIDEYRALGHCREIQEDEDPPGTQAYYLPHHCVLKPSSSSTKLRVVFDATAKASGLSLNDVLMTGPNSQSKLFTIVMRFRTHPIVFSADVSKMYRQVLVDPSQTRYQRIFWRSNPSEALKVFELLTVTYGTSAASFLAVRSLIQLARDESTNYPTAAEIILDDSYMDDILSGADSVNEAIKLRSDIEELMLKGGFPVRKWCSNSEELLDSVPVEDREKLVPIHDSSANQAIKALGLMWDPRRDLFLFCQSADTTNPEAVVTKRRVLSQIARLFDPLGLVAPVIVEAKMIMQCLWASKLGWDDPLDDELLQRWNTFRTSLDHITDLEIPRCVVDTEREVLEIHGFADASKSAYGACVYIRCVRRDGSTVAHLLCSKSKVAPLREMTIPRLELCAALLLAKLVAKVAPTLKLCFVGVKLWSDSKIVLAWINKPLDRLQVYVRNRVAQIKHLTDRYQWSYVNTLNNPADIVSRGMPPDLLKQCSLWWNGPTFLSTTEYEVEVITEIPECEIPELREVTIANPAIKSEPVFERFSSFTKLQRVLAQVVRFVRLVRTPKEQRMLSSALTVQDMRKAEIFIVRILQQSELHEEIQSIQRGDFPKRMANLQPFIDDEGLLRVGGRLQNSKLPFEAKHQLLLPRKHRVTEMLIRKYHEDRLHEGQSGLLAAIRQKFWLTNARSAIRKVIHGCVKCFRTKPRSIQPLMGVLPEARVTEHAPFELTGVDYAGPILVKEGKRKPKVVKAYISLFVCLSTKAIHLELVSDLTSDAFLAALDRFINRRGLVRKLFSDNGTNFVGALKELRHLRDMFNDQVERNKINDFLIGREVEWEFIPPRSPNFGGLWEAGVKIVKSHLTRTLGNTTLTFEQLSTVLTHIEAIVNSRPLYSTSDDPNDPQPISPAHLMLGRPMEPVIKPSYLVVPANRLTKWQYLNQMRDHFWKKWSREYLSTLQSRAKWTKKQPNVRVDTVVLLAEDNQPAQTWKLGRIIAVYPGKDGVVRVADVKTTTGVYRRAVSKLAPLPLQETDEQQSSKLELHSNGRDYVRAHALPMKAAACEAARALTPINASESSSTTDAALTHSPEPTKPKLPVLRETSPTAPCHVPVEKIFRPECAHD</sequence>
<dbReference type="PROSITE" id="PS50175">
    <property type="entry name" value="ASP_PROT_RETROV"/>
    <property type="match status" value="1"/>
</dbReference>
<evidence type="ECO:0000313" key="11">
    <source>
        <dbReference type="Proteomes" id="UP000069940"/>
    </source>
</evidence>
<feature type="region of interest" description="Disordered" evidence="7">
    <location>
        <begin position="1813"/>
        <end position="1844"/>
    </location>
</feature>
<dbReference type="InterPro" id="IPR001584">
    <property type="entry name" value="Integrase_cat-core"/>
</dbReference>
<feature type="compositionally biased region" description="Polar residues" evidence="7">
    <location>
        <begin position="16"/>
        <end position="26"/>
    </location>
</feature>
<dbReference type="Pfam" id="PF03564">
    <property type="entry name" value="DUF1759"/>
    <property type="match status" value="1"/>
</dbReference>
<organism evidence="10 11">
    <name type="scientific">Aedes albopictus</name>
    <name type="common">Asian tiger mosquito</name>
    <name type="synonym">Stegomyia albopicta</name>
    <dbReference type="NCBI Taxonomy" id="7160"/>
    <lineage>
        <taxon>Eukaryota</taxon>
        <taxon>Metazoa</taxon>
        <taxon>Ecdysozoa</taxon>
        <taxon>Arthropoda</taxon>
        <taxon>Hexapoda</taxon>
        <taxon>Insecta</taxon>
        <taxon>Pterygota</taxon>
        <taxon>Neoptera</taxon>
        <taxon>Endopterygota</taxon>
        <taxon>Diptera</taxon>
        <taxon>Nematocera</taxon>
        <taxon>Culicoidea</taxon>
        <taxon>Culicidae</taxon>
        <taxon>Culicinae</taxon>
        <taxon>Aedini</taxon>
        <taxon>Aedes</taxon>
        <taxon>Stegomyia</taxon>
    </lineage>
</organism>
<keyword evidence="5" id="KW-0378">Hydrolase</keyword>